<dbReference type="EMBL" id="CYZE01000003">
    <property type="protein sequence ID" value="CUN99142.1"/>
    <property type="molecule type" value="Genomic_DNA"/>
</dbReference>
<organism evidence="1 3">
    <name type="scientific">Hungatella hathewayi</name>
    <dbReference type="NCBI Taxonomy" id="154046"/>
    <lineage>
        <taxon>Bacteria</taxon>
        <taxon>Bacillati</taxon>
        <taxon>Bacillota</taxon>
        <taxon>Clostridia</taxon>
        <taxon>Lachnospirales</taxon>
        <taxon>Lachnospiraceae</taxon>
        <taxon>Hungatella</taxon>
    </lineage>
</organism>
<dbReference type="Proteomes" id="UP000095651">
    <property type="component" value="Unassembled WGS sequence"/>
</dbReference>
<evidence type="ECO:0000313" key="1">
    <source>
        <dbReference type="EMBL" id="CUN99142.1"/>
    </source>
</evidence>
<dbReference type="AlphaFoldDB" id="A0A174BDR3"/>
<evidence type="ECO:0000313" key="4">
    <source>
        <dbReference type="Proteomes" id="UP000261257"/>
    </source>
</evidence>
<dbReference type="Proteomes" id="UP000261257">
    <property type="component" value="Unassembled WGS sequence"/>
</dbReference>
<evidence type="ECO:0000313" key="2">
    <source>
        <dbReference type="EMBL" id="RGM05000.1"/>
    </source>
</evidence>
<reference evidence="2 4" key="2">
    <citation type="submission" date="2018-08" db="EMBL/GenBank/DDBJ databases">
        <title>A genome reference for cultivated species of the human gut microbiota.</title>
        <authorList>
            <person name="Zou Y."/>
            <person name="Xue W."/>
            <person name="Luo G."/>
        </authorList>
    </citation>
    <scope>NUCLEOTIDE SEQUENCE [LARGE SCALE GENOMIC DNA]</scope>
    <source>
        <strain evidence="2 4">TF05-11AC</strain>
    </source>
</reference>
<evidence type="ECO:0000313" key="3">
    <source>
        <dbReference type="Proteomes" id="UP000095651"/>
    </source>
</evidence>
<dbReference type="EMBL" id="QSSQ01000008">
    <property type="protein sequence ID" value="RGM05000.1"/>
    <property type="molecule type" value="Genomic_DNA"/>
</dbReference>
<dbReference type="RefSeq" id="WP_055654029.1">
    <property type="nucleotide sequence ID" value="NZ_CABIXC010000003.1"/>
</dbReference>
<reference evidence="1 3" key="1">
    <citation type="submission" date="2015-09" db="EMBL/GenBank/DDBJ databases">
        <authorList>
            <consortium name="Pathogen Informatics"/>
        </authorList>
    </citation>
    <scope>NUCLEOTIDE SEQUENCE [LARGE SCALE GENOMIC DNA]</scope>
    <source>
        <strain evidence="1 3">2789STDY5608850</strain>
    </source>
</reference>
<sequence length="88" mass="10102">MKPLSYAIIKHFTKVPEACAEDVIDALKGDYGKFRGLTLKSVIETLMTDEANGLLEESRFELDEVGNLRIYYRANEEQKATINRYIKD</sequence>
<accession>A0A174BDR3</accession>
<proteinExistence type="predicted"/>
<evidence type="ECO:0008006" key="5">
    <source>
        <dbReference type="Google" id="ProtNLM"/>
    </source>
</evidence>
<name>A0A174BDR3_9FIRM</name>
<protein>
    <recommendedName>
        <fullName evidence="5">DNA-binding protein</fullName>
    </recommendedName>
</protein>
<gene>
    <name evidence="2" type="ORF">DXC39_11865</name>
    <name evidence="1" type="ORF">ERS852407_01573</name>
</gene>